<keyword evidence="1" id="KW-0472">Membrane</keyword>
<feature type="transmembrane region" description="Helical" evidence="1">
    <location>
        <begin position="24"/>
        <end position="42"/>
    </location>
</feature>
<evidence type="ECO:0000256" key="1">
    <source>
        <dbReference type="SAM" id="Phobius"/>
    </source>
</evidence>
<comment type="caution">
    <text evidence="2">The sequence shown here is derived from an EMBL/GenBank/DDBJ whole genome shotgun (WGS) entry which is preliminary data.</text>
</comment>
<protein>
    <submittedName>
        <fullName evidence="2">Uncharacterized protein</fullName>
    </submittedName>
</protein>
<proteinExistence type="predicted"/>
<sequence length="73" mass="7763">MGEDDAMDKEVPEAGQRGFWRDHAWQSVGAIAGIVALIVAFLQLRNDADPQPAPDVQISGNCNPVGDGNVVEC</sequence>
<evidence type="ECO:0000313" key="3">
    <source>
        <dbReference type="Proteomes" id="UP000054537"/>
    </source>
</evidence>
<gene>
    <name evidence="2" type="ORF">MB27_17130</name>
</gene>
<keyword evidence="1" id="KW-1133">Transmembrane helix</keyword>
<keyword evidence="1" id="KW-0812">Transmembrane</keyword>
<organism evidence="2 3">
    <name type="scientific">Actinoplanes utahensis</name>
    <dbReference type="NCBI Taxonomy" id="1869"/>
    <lineage>
        <taxon>Bacteria</taxon>
        <taxon>Bacillati</taxon>
        <taxon>Actinomycetota</taxon>
        <taxon>Actinomycetes</taxon>
        <taxon>Micromonosporales</taxon>
        <taxon>Micromonosporaceae</taxon>
        <taxon>Actinoplanes</taxon>
    </lineage>
</organism>
<dbReference type="RefSeq" id="WP_043525596.1">
    <property type="nucleotide sequence ID" value="NZ_BAABKU010000014.1"/>
</dbReference>
<accession>A0A0A6X8H3</accession>
<reference evidence="2 3" key="1">
    <citation type="submission" date="2014-10" db="EMBL/GenBank/DDBJ databases">
        <title>Draft genome sequence of Actinoplanes utahensis NRRL 12052.</title>
        <authorList>
            <person name="Velasco-Bucheli B."/>
            <person name="del Cerro C."/>
            <person name="Hormigo D."/>
            <person name="Garcia J.L."/>
            <person name="Acebal C."/>
            <person name="Arroyo M."/>
            <person name="de la Mata I."/>
        </authorList>
    </citation>
    <scope>NUCLEOTIDE SEQUENCE [LARGE SCALE GENOMIC DNA]</scope>
    <source>
        <strain evidence="2 3">NRRL 12052</strain>
    </source>
</reference>
<name>A0A0A6X8H3_ACTUT</name>
<evidence type="ECO:0000313" key="2">
    <source>
        <dbReference type="EMBL" id="KHD76432.1"/>
    </source>
</evidence>
<keyword evidence="3" id="KW-1185">Reference proteome</keyword>
<dbReference type="STRING" id="1869.MB27_17130"/>
<dbReference type="Proteomes" id="UP000054537">
    <property type="component" value="Unassembled WGS sequence"/>
</dbReference>
<dbReference type="EMBL" id="JRTT01000018">
    <property type="protein sequence ID" value="KHD76432.1"/>
    <property type="molecule type" value="Genomic_DNA"/>
</dbReference>
<dbReference type="AlphaFoldDB" id="A0A0A6X8H3"/>